<dbReference type="InterPro" id="IPR050072">
    <property type="entry name" value="Peptidase_M20A"/>
</dbReference>
<dbReference type="Pfam" id="PF01546">
    <property type="entry name" value="Peptidase_M20"/>
    <property type="match status" value="1"/>
</dbReference>
<dbReference type="PIRSF" id="PIRSF036696">
    <property type="entry name" value="ACY-1"/>
    <property type="match status" value="1"/>
</dbReference>
<dbReference type="InterPro" id="IPR002933">
    <property type="entry name" value="Peptidase_M20"/>
</dbReference>
<dbReference type="CDD" id="cd05675">
    <property type="entry name" value="M20_yscS_like"/>
    <property type="match status" value="1"/>
</dbReference>
<dbReference type="Proteomes" id="UP001596096">
    <property type="component" value="Unassembled WGS sequence"/>
</dbReference>
<accession>A0ABW1BQM1</accession>
<evidence type="ECO:0000313" key="6">
    <source>
        <dbReference type="Proteomes" id="UP001596096"/>
    </source>
</evidence>
<dbReference type="Pfam" id="PF07687">
    <property type="entry name" value="M20_dimer"/>
    <property type="match status" value="1"/>
</dbReference>
<dbReference type="InterPro" id="IPR001261">
    <property type="entry name" value="ArgE/DapE_CS"/>
</dbReference>
<evidence type="ECO:0000259" key="4">
    <source>
        <dbReference type="Pfam" id="PF07687"/>
    </source>
</evidence>
<evidence type="ECO:0000256" key="2">
    <source>
        <dbReference type="ARBA" id="ARBA00022801"/>
    </source>
</evidence>
<evidence type="ECO:0000256" key="3">
    <source>
        <dbReference type="ARBA" id="ARBA00022833"/>
    </source>
</evidence>
<comment type="cofactor">
    <cofactor evidence="1">
        <name>Zn(2+)</name>
        <dbReference type="ChEBI" id="CHEBI:29105"/>
    </cofactor>
</comment>
<comment type="caution">
    <text evidence="5">The sequence shown here is derived from an EMBL/GenBank/DDBJ whole genome shotgun (WGS) entry which is preliminary data.</text>
</comment>
<evidence type="ECO:0000256" key="1">
    <source>
        <dbReference type="ARBA" id="ARBA00001947"/>
    </source>
</evidence>
<protein>
    <submittedName>
        <fullName evidence="5">M20/M25/M40 family metallo-hydrolase</fullName>
    </submittedName>
</protein>
<keyword evidence="3" id="KW-0862">Zinc</keyword>
<dbReference type="PROSITE" id="PS00758">
    <property type="entry name" value="ARGE_DAPE_CPG2_1"/>
    <property type="match status" value="1"/>
</dbReference>
<keyword evidence="2" id="KW-0378">Hydrolase</keyword>
<reference evidence="6" key="1">
    <citation type="journal article" date="2019" name="Int. J. Syst. Evol. Microbiol.">
        <title>The Global Catalogue of Microorganisms (GCM) 10K type strain sequencing project: providing services to taxonomists for standard genome sequencing and annotation.</title>
        <authorList>
            <consortium name="The Broad Institute Genomics Platform"/>
            <consortium name="The Broad Institute Genome Sequencing Center for Infectious Disease"/>
            <person name="Wu L."/>
            <person name="Ma J."/>
        </authorList>
    </citation>
    <scope>NUCLEOTIDE SEQUENCE [LARGE SCALE GENOMIC DNA]</scope>
    <source>
        <strain evidence="6">CGMCC 4.7106</strain>
    </source>
</reference>
<dbReference type="EMBL" id="JBHSNW010000004">
    <property type="protein sequence ID" value="MFC5815521.1"/>
    <property type="molecule type" value="Genomic_DNA"/>
</dbReference>
<gene>
    <name evidence="5" type="ORF">ACFPUY_10540</name>
</gene>
<dbReference type="InterPro" id="IPR011650">
    <property type="entry name" value="Peptidase_M20_dimer"/>
</dbReference>
<feature type="domain" description="Peptidase M20 dimerisation" evidence="4">
    <location>
        <begin position="193"/>
        <end position="319"/>
    </location>
</feature>
<name>A0ABW1BQM1_9ACTN</name>
<evidence type="ECO:0000313" key="5">
    <source>
        <dbReference type="EMBL" id="MFC5815521.1"/>
    </source>
</evidence>
<dbReference type="RefSeq" id="WP_219543664.1">
    <property type="nucleotide sequence ID" value="NZ_JAHKRN010000004.1"/>
</dbReference>
<dbReference type="NCBIfam" id="NF005913">
    <property type="entry name" value="PRK07906.1"/>
    <property type="match status" value="1"/>
</dbReference>
<sequence>MTPAELEVADLCVELIRVDSSNYGDGSGPGERAAAEVVMARLAEVGIEATYLESAPGRGNVITRVEGTDPSLPALLVHGHLDVVPANAEDWTVDPFSGEVRDGYIWGRGAVDMKDMDAMMLAVLRQLTRDGRRPRRDLVFAWLADEEAGGTFGAKYLTKHHPGLFEGVTEAISEVGGYSLEVDPSLRLYLIETAQKGLAWMKLVADGTAGHGSMLNSDNAVTEVAKAVARIGSHDWPLAYTPTVRRFLAEIADAYALPFDEDDPSVLLDRLGPLVRFVGATLRHTANPTQLDAGYKSNVIPGQASAVIDGRFLPGFEDDFFKTIDSLIGPKVRREFVHHDIALETTFDGALVESMIAALKAEDPAARAIPYCMSGGTDNKTFFADLDIRGFGFVPLRLPAGMDFASMFHGVDERVPVDALQFGVRVLERLLLDY</sequence>
<dbReference type="PANTHER" id="PTHR43808">
    <property type="entry name" value="ACETYLORNITHINE DEACETYLASE"/>
    <property type="match status" value="1"/>
</dbReference>
<dbReference type="PANTHER" id="PTHR43808:SF8">
    <property type="entry name" value="PEPTIDASE M20 DIMERISATION DOMAIN-CONTAINING PROTEIN"/>
    <property type="match status" value="1"/>
</dbReference>
<organism evidence="5 6">
    <name type="scientific">Nonomuraea harbinensis</name>
    <dbReference type="NCBI Taxonomy" id="1286938"/>
    <lineage>
        <taxon>Bacteria</taxon>
        <taxon>Bacillati</taxon>
        <taxon>Actinomycetota</taxon>
        <taxon>Actinomycetes</taxon>
        <taxon>Streptosporangiales</taxon>
        <taxon>Streptosporangiaceae</taxon>
        <taxon>Nonomuraea</taxon>
    </lineage>
</organism>
<keyword evidence="6" id="KW-1185">Reference proteome</keyword>
<proteinExistence type="predicted"/>